<comment type="caution">
    <text evidence="5">The sequence shown here is derived from an EMBL/GenBank/DDBJ whole genome shotgun (WGS) entry which is preliminary data.</text>
</comment>
<dbReference type="PROSITE" id="PS00356">
    <property type="entry name" value="HTH_LACI_1"/>
    <property type="match status" value="1"/>
</dbReference>
<sequence>MRLEDVAKLAGVSIITVSRVINSPELVKPATREKVERALGELNYVQNPVARALASNKIGIIAVYIPAAIDLTNPFVMHFVAGISEVLSKHVYSFLIRRELDNEHLCDGYIATGLLKDEVKQIYQYTHERGRPLALFGHTEHPDIDCIDVDNTLGAKKITQLLIENGHRCLSMINVDEDKDYTLDRALGYRSALEEAGIDLRSCPQIIAANNVEGGYGAMKQLIVEHPEVSGVFCATDTLAIGAANAIVKAGKKIPGDFSLVGFDGLGHDLLVRPPVTTVHQPVYEIGMRLAETLIARLNGEKTRVKALVEPEIILRESIAPYQA</sequence>
<evidence type="ECO:0000259" key="4">
    <source>
        <dbReference type="PROSITE" id="PS50932"/>
    </source>
</evidence>
<dbReference type="EMBL" id="VSSQ01001452">
    <property type="protein sequence ID" value="MPM08466.1"/>
    <property type="molecule type" value="Genomic_DNA"/>
</dbReference>
<feature type="domain" description="HTH lacI-type" evidence="4">
    <location>
        <begin position="1"/>
        <end position="55"/>
    </location>
</feature>
<dbReference type="GO" id="GO:0003700">
    <property type="term" value="F:DNA-binding transcription factor activity"/>
    <property type="evidence" value="ECO:0007669"/>
    <property type="project" value="TreeGrafter"/>
</dbReference>
<protein>
    <submittedName>
        <fullName evidence="5">Ribose operon repressor</fullName>
    </submittedName>
</protein>
<evidence type="ECO:0000256" key="1">
    <source>
        <dbReference type="ARBA" id="ARBA00023015"/>
    </source>
</evidence>
<dbReference type="Gene3D" id="1.10.260.40">
    <property type="entry name" value="lambda repressor-like DNA-binding domains"/>
    <property type="match status" value="1"/>
</dbReference>
<dbReference type="Pfam" id="PF13377">
    <property type="entry name" value="Peripla_BP_3"/>
    <property type="match status" value="1"/>
</dbReference>
<dbReference type="Pfam" id="PF00356">
    <property type="entry name" value="LacI"/>
    <property type="match status" value="1"/>
</dbReference>
<dbReference type="CDD" id="cd01392">
    <property type="entry name" value="HTH_LacI"/>
    <property type="match status" value="1"/>
</dbReference>
<evidence type="ECO:0000313" key="5">
    <source>
        <dbReference type="EMBL" id="MPM08466.1"/>
    </source>
</evidence>
<dbReference type="GO" id="GO:0000976">
    <property type="term" value="F:transcription cis-regulatory region binding"/>
    <property type="evidence" value="ECO:0007669"/>
    <property type="project" value="TreeGrafter"/>
</dbReference>
<dbReference type="InterPro" id="IPR046335">
    <property type="entry name" value="LacI/GalR-like_sensor"/>
</dbReference>
<keyword evidence="3" id="KW-0804">Transcription</keyword>
<proteinExistence type="predicted"/>
<dbReference type="SMART" id="SM00354">
    <property type="entry name" value="HTH_LACI"/>
    <property type="match status" value="1"/>
</dbReference>
<dbReference type="PRINTS" id="PR00036">
    <property type="entry name" value="HTHLACI"/>
</dbReference>
<reference evidence="5" key="1">
    <citation type="submission" date="2019-08" db="EMBL/GenBank/DDBJ databases">
        <authorList>
            <person name="Kucharzyk K."/>
            <person name="Murdoch R.W."/>
            <person name="Higgins S."/>
            <person name="Loffler F."/>
        </authorList>
    </citation>
    <scope>NUCLEOTIDE SEQUENCE</scope>
</reference>
<dbReference type="InterPro" id="IPR010982">
    <property type="entry name" value="Lambda_DNA-bd_dom_sf"/>
</dbReference>
<dbReference type="AlphaFoldDB" id="A0A644WX31"/>
<accession>A0A644WX31</accession>
<keyword evidence="1" id="KW-0805">Transcription regulation</keyword>
<gene>
    <name evidence="5" type="primary">rbsR_4</name>
    <name evidence="5" type="ORF">SDC9_54778</name>
</gene>
<dbReference type="PROSITE" id="PS50932">
    <property type="entry name" value="HTH_LACI_2"/>
    <property type="match status" value="1"/>
</dbReference>
<dbReference type="InterPro" id="IPR028082">
    <property type="entry name" value="Peripla_BP_I"/>
</dbReference>
<name>A0A644WX31_9ZZZZ</name>
<evidence type="ECO:0000256" key="2">
    <source>
        <dbReference type="ARBA" id="ARBA00023125"/>
    </source>
</evidence>
<dbReference type="Gene3D" id="3.40.50.2300">
    <property type="match status" value="2"/>
</dbReference>
<organism evidence="5">
    <name type="scientific">bioreactor metagenome</name>
    <dbReference type="NCBI Taxonomy" id="1076179"/>
    <lineage>
        <taxon>unclassified sequences</taxon>
        <taxon>metagenomes</taxon>
        <taxon>ecological metagenomes</taxon>
    </lineage>
</organism>
<dbReference type="PANTHER" id="PTHR30146:SF109">
    <property type="entry name" value="HTH-TYPE TRANSCRIPTIONAL REGULATOR GALS"/>
    <property type="match status" value="1"/>
</dbReference>
<dbReference type="CDD" id="cd06267">
    <property type="entry name" value="PBP1_LacI_sugar_binding-like"/>
    <property type="match status" value="1"/>
</dbReference>
<dbReference type="InterPro" id="IPR000843">
    <property type="entry name" value="HTH_LacI"/>
</dbReference>
<dbReference type="PANTHER" id="PTHR30146">
    <property type="entry name" value="LACI-RELATED TRANSCRIPTIONAL REPRESSOR"/>
    <property type="match status" value="1"/>
</dbReference>
<keyword evidence="2" id="KW-0238">DNA-binding</keyword>
<dbReference type="SUPFAM" id="SSF47413">
    <property type="entry name" value="lambda repressor-like DNA-binding domains"/>
    <property type="match status" value="1"/>
</dbReference>
<evidence type="ECO:0000256" key="3">
    <source>
        <dbReference type="ARBA" id="ARBA00023163"/>
    </source>
</evidence>
<dbReference type="SUPFAM" id="SSF53822">
    <property type="entry name" value="Periplasmic binding protein-like I"/>
    <property type="match status" value="1"/>
</dbReference>